<evidence type="ECO:0000259" key="6">
    <source>
        <dbReference type="PROSITE" id="PS50893"/>
    </source>
</evidence>
<evidence type="ECO:0000256" key="1">
    <source>
        <dbReference type="ARBA" id="ARBA00005417"/>
    </source>
</evidence>
<dbReference type="GO" id="GO:0005524">
    <property type="term" value="F:ATP binding"/>
    <property type="evidence" value="ECO:0007669"/>
    <property type="project" value="UniProtKB-KW"/>
</dbReference>
<evidence type="ECO:0000256" key="5">
    <source>
        <dbReference type="SAM" id="MobiDB-lite"/>
    </source>
</evidence>
<feature type="region of interest" description="Disordered" evidence="5">
    <location>
        <begin position="264"/>
        <end position="290"/>
    </location>
</feature>
<feature type="domain" description="ABC transporter" evidence="6">
    <location>
        <begin position="11"/>
        <end position="257"/>
    </location>
</feature>
<dbReference type="PANTHER" id="PTHR43776:SF7">
    <property type="entry name" value="D,D-DIPEPTIDE TRANSPORT ATP-BINDING PROTEIN DDPF-RELATED"/>
    <property type="match status" value="1"/>
</dbReference>
<dbReference type="InterPro" id="IPR027417">
    <property type="entry name" value="P-loop_NTPase"/>
</dbReference>
<gene>
    <name evidence="7" type="ORF">P8A18_03255</name>
</gene>
<name>A0ABY9HDS7_9ACTN</name>
<evidence type="ECO:0000313" key="7">
    <source>
        <dbReference type="EMBL" id="WLQ32524.1"/>
    </source>
</evidence>
<dbReference type="PROSITE" id="PS50893">
    <property type="entry name" value="ABC_TRANSPORTER_2"/>
    <property type="match status" value="1"/>
</dbReference>
<dbReference type="RefSeq" id="WP_306051606.1">
    <property type="nucleotide sequence ID" value="NZ_CP120997.1"/>
</dbReference>
<evidence type="ECO:0000313" key="8">
    <source>
        <dbReference type="Proteomes" id="UP001239522"/>
    </source>
</evidence>
<dbReference type="InterPro" id="IPR013563">
    <property type="entry name" value="Oligopep_ABC_C"/>
</dbReference>
<dbReference type="Proteomes" id="UP001239522">
    <property type="component" value="Chromosome"/>
</dbReference>
<sequence length="335" mass="36098">MTSTRPTAPALSAEDLVVEYPAGRGQKVHAVSGVGLEVAAGETLGILGESGCGKSTVGRSLIQLPPPDSGTVRLGDVTLTGLAPRELRRARARMQIIMQDPVSALNPRRRVKDLVWEGPSIWGSGEDTRDKDERIDTALRDVGLDPATVRERRPHELSGGQCQRVCVARALLLDPEVLICDEPVSSLDVSVQAQILNLLETTVRRRGLSMVFIAHDVAVVKNISDRVMVMYLGKVCEVLPSDGMHHEAVHPYTRLLLASLPEVQRGPQPAGAPEPGPAGAAAELPSPLNPPSGCRFRTRCPLATARCAEREPALREIRPGHRIACHHAPPERNPV</sequence>
<dbReference type="EMBL" id="CP120997">
    <property type="protein sequence ID" value="WLQ32524.1"/>
    <property type="molecule type" value="Genomic_DNA"/>
</dbReference>
<dbReference type="NCBIfam" id="TIGR01727">
    <property type="entry name" value="oligo_HPY"/>
    <property type="match status" value="1"/>
</dbReference>
<keyword evidence="3" id="KW-0547">Nucleotide-binding</keyword>
<evidence type="ECO:0000256" key="2">
    <source>
        <dbReference type="ARBA" id="ARBA00022448"/>
    </source>
</evidence>
<evidence type="ECO:0000256" key="3">
    <source>
        <dbReference type="ARBA" id="ARBA00022741"/>
    </source>
</evidence>
<organism evidence="7 8">
    <name type="scientific">Streptomyces castrisilvae</name>
    <dbReference type="NCBI Taxonomy" id="3033811"/>
    <lineage>
        <taxon>Bacteria</taxon>
        <taxon>Bacillati</taxon>
        <taxon>Actinomycetota</taxon>
        <taxon>Actinomycetes</taxon>
        <taxon>Kitasatosporales</taxon>
        <taxon>Streptomycetaceae</taxon>
        <taxon>Streptomyces</taxon>
    </lineage>
</organism>
<reference evidence="7 8" key="1">
    <citation type="submission" date="2023-03" db="EMBL/GenBank/DDBJ databases">
        <title>Isolation and description of six Streptomyces strains from soil environments, able to metabolize different microbial glucans.</title>
        <authorList>
            <person name="Widen T."/>
            <person name="Larsbrink J."/>
        </authorList>
    </citation>
    <scope>NUCLEOTIDE SEQUENCE [LARGE SCALE GENOMIC DNA]</scope>
    <source>
        <strain evidence="7 8">Mut1</strain>
    </source>
</reference>
<keyword evidence="4 7" id="KW-0067">ATP-binding</keyword>
<accession>A0ABY9HDS7</accession>
<comment type="similarity">
    <text evidence="1">Belongs to the ABC transporter superfamily.</text>
</comment>
<keyword evidence="2" id="KW-0813">Transport</keyword>
<dbReference type="Pfam" id="PF00005">
    <property type="entry name" value="ABC_tran"/>
    <property type="match status" value="1"/>
</dbReference>
<dbReference type="Gene3D" id="3.40.50.300">
    <property type="entry name" value="P-loop containing nucleotide triphosphate hydrolases"/>
    <property type="match status" value="1"/>
</dbReference>
<proteinExistence type="inferred from homology"/>
<evidence type="ECO:0000256" key="4">
    <source>
        <dbReference type="ARBA" id="ARBA00022840"/>
    </source>
</evidence>
<dbReference type="Pfam" id="PF08352">
    <property type="entry name" value="oligo_HPY"/>
    <property type="match status" value="1"/>
</dbReference>
<dbReference type="CDD" id="cd03257">
    <property type="entry name" value="ABC_NikE_OppD_transporters"/>
    <property type="match status" value="1"/>
</dbReference>
<dbReference type="InterPro" id="IPR050319">
    <property type="entry name" value="ABC_transp_ATP-bind"/>
</dbReference>
<protein>
    <submittedName>
        <fullName evidence="7">ABC transporter ATP-binding protein</fullName>
    </submittedName>
</protein>
<dbReference type="InterPro" id="IPR017871">
    <property type="entry name" value="ABC_transporter-like_CS"/>
</dbReference>
<dbReference type="InterPro" id="IPR003593">
    <property type="entry name" value="AAA+_ATPase"/>
</dbReference>
<dbReference type="PROSITE" id="PS00211">
    <property type="entry name" value="ABC_TRANSPORTER_1"/>
    <property type="match status" value="1"/>
</dbReference>
<dbReference type="InterPro" id="IPR003439">
    <property type="entry name" value="ABC_transporter-like_ATP-bd"/>
</dbReference>
<dbReference type="SUPFAM" id="SSF52540">
    <property type="entry name" value="P-loop containing nucleoside triphosphate hydrolases"/>
    <property type="match status" value="1"/>
</dbReference>
<keyword evidence="8" id="KW-1185">Reference proteome</keyword>
<dbReference type="PANTHER" id="PTHR43776">
    <property type="entry name" value="TRANSPORT ATP-BINDING PROTEIN"/>
    <property type="match status" value="1"/>
</dbReference>
<dbReference type="SMART" id="SM00382">
    <property type="entry name" value="AAA"/>
    <property type="match status" value="1"/>
</dbReference>